<keyword evidence="3" id="KW-1185">Reference proteome</keyword>
<gene>
    <name evidence="2" type="ORF">CHM34_12915</name>
</gene>
<dbReference type="AlphaFoldDB" id="A0A235B4Q2"/>
<dbReference type="PANTHER" id="PTHR30399">
    <property type="entry name" value="UNCHARACTERIZED PROTEIN YGJP"/>
    <property type="match status" value="1"/>
</dbReference>
<sequence length="242" mass="28360">MPTLQYGTSTIRYTLQHKPGKKDVSIIVEWQKGVQVVAPQGTSPSQIDAILQKKAAWILHKQCELDEIQTPHREKEFVSGEKFPYLGRKYRLKVHRKNDITKPSLVFRQGRFTAEVPGSFSYAKQRSHLRALFVQWYRSHAEKKIKQRLRLYTTKLGVTPSRLTIKEQQARWGSCTKNGTILINWKLILAPIHIVDYVLVHELTHLKHPNHSKVFWETLRSILPDYEKRKDWLRVHGPELNL</sequence>
<reference evidence="2 3" key="1">
    <citation type="submission" date="2017-07" db="EMBL/GenBank/DDBJ databases">
        <title>The genome sequence of Paludifilum halophilum highlights mechanisms for microbial adaptation to high salt environemnts.</title>
        <authorList>
            <person name="Belbahri L."/>
        </authorList>
    </citation>
    <scope>NUCLEOTIDE SEQUENCE [LARGE SCALE GENOMIC DNA]</scope>
    <source>
        <strain evidence="2 3">DSM 102817</strain>
    </source>
</reference>
<dbReference type="InterPro" id="IPR053136">
    <property type="entry name" value="UTP_pyrophosphatase-like"/>
</dbReference>
<dbReference type="OrthoDB" id="9811177at2"/>
<evidence type="ECO:0000259" key="1">
    <source>
        <dbReference type="Pfam" id="PF01863"/>
    </source>
</evidence>
<dbReference type="EMBL" id="NOWF01000007">
    <property type="protein sequence ID" value="OYD07274.1"/>
    <property type="molecule type" value="Genomic_DNA"/>
</dbReference>
<proteinExistence type="predicted"/>
<keyword evidence="2" id="KW-0645">Protease</keyword>
<dbReference type="GO" id="GO:0008237">
    <property type="term" value="F:metallopeptidase activity"/>
    <property type="evidence" value="ECO:0007669"/>
    <property type="project" value="UniProtKB-KW"/>
</dbReference>
<accession>A0A235B4Q2</accession>
<feature type="domain" description="YgjP-like metallopeptidase" evidence="1">
    <location>
        <begin position="23"/>
        <end position="235"/>
    </location>
</feature>
<comment type="caution">
    <text evidence="2">The sequence shown here is derived from an EMBL/GenBank/DDBJ whole genome shotgun (WGS) entry which is preliminary data.</text>
</comment>
<dbReference type="InterPro" id="IPR002725">
    <property type="entry name" value="YgjP-like_metallopeptidase"/>
</dbReference>
<protein>
    <submittedName>
        <fullName evidence="2">Zinc metalloprotease</fullName>
    </submittedName>
</protein>
<dbReference type="CDD" id="cd07344">
    <property type="entry name" value="M48_yhfN_like"/>
    <property type="match status" value="1"/>
</dbReference>
<dbReference type="Pfam" id="PF01863">
    <property type="entry name" value="YgjP-like"/>
    <property type="match status" value="1"/>
</dbReference>
<name>A0A235B4Q2_9BACL</name>
<dbReference type="Proteomes" id="UP000215459">
    <property type="component" value="Unassembled WGS sequence"/>
</dbReference>
<dbReference type="RefSeq" id="WP_094265018.1">
    <property type="nucleotide sequence ID" value="NZ_NOWF01000007.1"/>
</dbReference>
<dbReference type="GO" id="GO:0006508">
    <property type="term" value="P:proteolysis"/>
    <property type="evidence" value="ECO:0007669"/>
    <property type="project" value="UniProtKB-KW"/>
</dbReference>
<evidence type="ECO:0000313" key="2">
    <source>
        <dbReference type="EMBL" id="OYD07274.1"/>
    </source>
</evidence>
<keyword evidence="2" id="KW-0482">Metalloprotease</keyword>
<dbReference type="Gene3D" id="3.30.2010.10">
    <property type="entry name" value="Metalloproteases ('zincins'), catalytic domain"/>
    <property type="match status" value="1"/>
</dbReference>
<evidence type="ECO:0000313" key="3">
    <source>
        <dbReference type="Proteomes" id="UP000215459"/>
    </source>
</evidence>
<organism evidence="2 3">
    <name type="scientific">Paludifilum halophilum</name>
    <dbReference type="NCBI Taxonomy" id="1642702"/>
    <lineage>
        <taxon>Bacteria</taxon>
        <taxon>Bacillati</taxon>
        <taxon>Bacillota</taxon>
        <taxon>Bacilli</taxon>
        <taxon>Bacillales</taxon>
        <taxon>Thermoactinomycetaceae</taxon>
        <taxon>Paludifilum</taxon>
    </lineage>
</organism>
<keyword evidence="2" id="KW-0378">Hydrolase</keyword>
<dbReference type="PANTHER" id="PTHR30399:SF1">
    <property type="entry name" value="UTP PYROPHOSPHATASE"/>
    <property type="match status" value="1"/>
</dbReference>